<sequence length="435" mass="47887">MNAANSMSLGSHAEHIIFFILIQIVIILTFSKIVSFLARKLLWQTNVAGEILAGILLGPSFLASLFPDVFSIIFISDTSIAFIGLSQIGLIFLMFQIGMEFDFSRQLKGKGSTFILISAAGIIFPFVIGLFTANYFWQLLPAPKPNLLGFKLFFSVAMSITAIPILGRIFMELNYSETRTAAIIISAAAIDDVIGWLLLGTITALVTSSFNGLIVMQSISLLILFSIVVFFIGSRLLSPYIKKTLKNAQYINSIIIFYIVLGLLMSAIVTSYLGVYAIIGGFIFGLSLHKNRDFVHAWNATIGRFVNIFFLPLFFAYTGLKTNISLLSDPSDIMLCITICLLAFVGKFGGTYLVSRFVGETHKNSLIIGFSMNTRALMELIVLNVGYDLGLLPQKIFTMLVIMAVASTFMITPILKVLLRNKDNSPQAAQTILPH</sequence>
<accession>A0AAJ5QWZ8</accession>
<feature type="domain" description="Cation/H+ exchanger transmembrane" evidence="10">
    <location>
        <begin position="27"/>
        <end position="416"/>
    </location>
</feature>
<feature type="transmembrane region" description="Helical" evidence="9">
    <location>
        <begin position="218"/>
        <end position="238"/>
    </location>
</feature>
<dbReference type="InterPro" id="IPR038770">
    <property type="entry name" value="Na+/solute_symporter_sf"/>
</dbReference>
<dbReference type="GO" id="GO:0016020">
    <property type="term" value="C:membrane"/>
    <property type="evidence" value="ECO:0007669"/>
    <property type="project" value="UniProtKB-SubCell"/>
</dbReference>
<dbReference type="Gene3D" id="1.20.1530.20">
    <property type="match status" value="1"/>
</dbReference>
<feature type="transmembrane region" description="Helical" evidence="9">
    <location>
        <begin position="182"/>
        <end position="206"/>
    </location>
</feature>
<feature type="transmembrane region" description="Helical" evidence="9">
    <location>
        <begin position="16"/>
        <end position="35"/>
    </location>
</feature>
<dbReference type="PANTHER" id="PTHR32468">
    <property type="entry name" value="CATION/H + ANTIPORTER"/>
    <property type="match status" value="1"/>
</dbReference>
<keyword evidence="5 9" id="KW-0812">Transmembrane</keyword>
<feature type="transmembrane region" description="Helical" evidence="9">
    <location>
        <begin position="149"/>
        <end position="170"/>
    </location>
</feature>
<organism evidence="11 12">
    <name type="scientific">Klebsiella electrica</name>
    <dbReference type="NCBI Taxonomy" id="1259973"/>
    <lineage>
        <taxon>Bacteria</taxon>
        <taxon>Pseudomonadati</taxon>
        <taxon>Pseudomonadota</taxon>
        <taxon>Gammaproteobacteria</taxon>
        <taxon>Enterobacterales</taxon>
        <taxon>Enterobacteriaceae</taxon>
        <taxon>Klebsiella/Raoultella group</taxon>
        <taxon>Klebsiella</taxon>
    </lineage>
</organism>
<feature type="transmembrane region" description="Helical" evidence="9">
    <location>
        <begin position="47"/>
        <end position="66"/>
    </location>
</feature>
<keyword evidence="7" id="KW-0406">Ion transport</keyword>
<keyword evidence="3" id="KW-0050">Antiport</keyword>
<dbReference type="AlphaFoldDB" id="A0AAJ5QWZ8"/>
<keyword evidence="12" id="KW-1185">Reference proteome</keyword>
<feature type="transmembrane region" description="Helical" evidence="9">
    <location>
        <begin position="114"/>
        <end position="137"/>
    </location>
</feature>
<feature type="transmembrane region" description="Helical" evidence="9">
    <location>
        <begin position="250"/>
        <end position="267"/>
    </location>
</feature>
<feature type="transmembrane region" description="Helical" evidence="9">
    <location>
        <begin position="301"/>
        <end position="320"/>
    </location>
</feature>
<dbReference type="EMBL" id="CP112887">
    <property type="protein sequence ID" value="WBW62010.1"/>
    <property type="molecule type" value="Genomic_DNA"/>
</dbReference>
<dbReference type="InterPro" id="IPR006153">
    <property type="entry name" value="Cation/H_exchanger_TM"/>
</dbReference>
<evidence type="ECO:0000256" key="7">
    <source>
        <dbReference type="ARBA" id="ARBA00023065"/>
    </source>
</evidence>
<dbReference type="PANTHER" id="PTHR32468:SF0">
    <property type="entry name" value="K(+)_H(+) ANTIPORTER 1"/>
    <property type="match status" value="1"/>
</dbReference>
<evidence type="ECO:0000256" key="6">
    <source>
        <dbReference type="ARBA" id="ARBA00022989"/>
    </source>
</evidence>
<feature type="transmembrane region" description="Helical" evidence="9">
    <location>
        <begin position="332"/>
        <end position="354"/>
    </location>
</feature>
<name>A0AAJ5QWZ8_9ENTR</name>
<dbReference type="GO" id="GO:0015297">
    <property type="term" value="F:antiporter activity"/>
    <property type="evidence" value="ECO:0007669"/>
    <property type="project" value="UniProtKB-KW"/>
</dbReference>
<protein>
    <submittedName>
        <fullName evidence="11">Cation:proton antiporter</fullName>
    </submittedName>
</protein>
<keyword evidence="2" id="KW-0813">Transport</keyword>
<keyword evidence="8 9" id="KW-0472">Membrane</keyword>
<reference evidence="11 12" key="1">
    <citation type="journal article" date="2023" name="Microbiol. Resour. Announc.">
        <title>Complete Genome Sequence of the First Colistin-Resistant Raoultella electrica Strain.</title>
        <authorList>
            <person name="Aldeia C."/>
            <person name="Campos-Madueno E.I."/>
            <person name="Sendi P."/>
            <person name="Endimiani A."/>
        </authorList>
    </citation>
    <scope>NUCLEOTIDE SEQUENCE [LARGE SCALE GENOMIC DNA]</scope>
    <source>
        <strain evidence="11 12">S2-IND-01-C</strain>
    </source>
</reference>
<evidence type="ECO:0000256" key="1">
    <source>
        <dbReference type="ARBA" id="ARBA00004141"/>
    </source>
</evidence>
<dbReference type="GO" id="GO:1902600">
    <property type="term" value="P:proton transmembrane transport"/>
    <property type="evidence" value="ECO:0007669"/>
    <property type="project" value="InterPro"/>
</dbReference>
<feature type="transmembrane region" description="Helical" evidence="9">
    <location>
        <begin position="399"/>
        <end position="419"/>
    </location>
</feature>
<evidence type="ECO:0000256" key="2">
    <source>
        <dbReference type="ARBA" id="ARBA00022448"/>
    </source>
</evidence>
<evidence type="ECO:0000256" key="3">
    <source>
        <dbReference type="ARBA" id="ARBA00022449"/>
    </source>
</evidence>
<feature type="transmembrane region" description="Helical" evidence="9">
    <location>
        <begin position="72"/>
        <end position="93"/>
    </location>
</feature>
<evidence type="ECO:0000256" key="4">
    <source>
        <dbReference type="ARBA" id="ARBA00022519"/>
    </source>
</evidence>
<keyword evidence="6 9" id="KW-1133">Transmembrane helix</keyword>
<evidence type="ECO:0000256" key="5">
    <source>
        <dbReference type="ARBA" id="ARBA00022692"/>
    </source>
</evidence>
<keyword evidence="4" id="KW-1003">Cell membrane</keyword>
<keyword evidence="4" id="KW-0997">Cell inner membrane</keyword>
<evidence type="ECO:0000256" key="9">
    <source>
        <dbReference type="SAM" id="Phobius"/>
    </source>
</evidence>
<evidence type="ECO:0000259" key="10">
    <source>
        <dbReference type="Pfam" id="PF00999"/>
    </source>
</evidence>
<evidence type="ECO:0000256" key="8">
    <source>
        <dbReference type="ARBA" id="ARBA00023136"/>
    </source>
</evidence>
<dbReference type="InterPro" id="IPR050794">
    <property type="entry name" value="CPA2_transporter"/>
</dbReference>
<dbReference type="Proteomes" id="UP001210130">
    <property type="component" value="Chromosome"/>
</dbReference>
<comment type="subcellular location">
    <subcellularLocation>
        <location evidence="1">Membrane</location>
        <topology evidence="1">Multi-pass membrane protein</topology>
    </subcellularLocation>
</comment>
<dbReference type="RefSeq" id="WP_131048565.1">
    <property type="nucleotide sequence ID" value="NZ_CP112887.1"/>
</dbReference>
<proteinExistence type="predicted"/>
<dbReference type="Pfam" id="PF00999">
    <property type="entry name" value="Na_H_Exchanger"/>
    <property type="match status" value="1"/>
</dbReference>
<evidence type="ECO:0000313" key="11">
    <source>
        <dbReference type="EMBL" id="WBW62010.1"/>
    </source>
</evidence>
<gene>
    <name evidence="11" type="ORF">OR613_03345</name>
</gene>
<evidence type="ECO:0000313" key="12">
    <source>
        <dbReference type="Proteomes" id="UP001210130"/>
    </source>
</evidence>